<dbReference type="InterPro" id="IPR032675">
    <property type="entry name" value="LRR_dom_sf"/>
</dbReference>
<dbReference type="InterPro" id="IPR001810">
    <property type="entry name" value="F-box_dom"/>
</dbReference>
<dbReference type="OrthoDB" id="8757000at2759"/>
<evidence type="ECO:0000313" key="2">
    <source>
        <dbReference type="EMBL" id="RNA38489.1"/>
    </source>
</evidence>
<dbReference type="GO" id="GO:0031398">
    <property type="term" value="P:positive regulation of protein ubiquitination"/>
    <property type="evidence" value="ECO:0007669"/>
    <property type="project" value="TreeGrafter"/>
</dbReference>
<accession>A0A3M7SS06</accession>
<dbReference type="Gene3D" id="3.80.10.10">
    <property type="entry name" value="Ribonuclease Inhibitor"/>
    <property type="match status" value="1"/>
</dbReference>
<organism evidence="2 3">
    <name type="scientific">Brachionus plicatilis</name>
    <name type="common">Marine rotifer</name>
    <name type="synonym">Brachionus muelleri</name>
    <dbReference type="NCBI Taxonomy" id="10195"/>
    <lineage>
        <taxon>Eukaryota</taxon>
        <taxon>Metazoa</taxon>
        <taxon>Spiralia</taxon>
        <taxon>Gnathifera</taxon>
        <taxon>Rotifera</taxon>
        <taxon>Eurotatoria</taxon>
        <taxon>Monogononta</taxon>
        <taxon>Pseudotrocha</taxon>
        <taxon>Ploima</taxon>
        <taxon>Brachionidae</taxon>
        <taxon>Brachionus</taxon>
    </lineage>
</organism>
<dbReference type="SUPFAM" id="SSF81383">
    <property type="entry name" value="F-box domain"/>
    <property type="match status" value="1"/>
</dbReference>
<dbReference type="PANTHER" id="PTHR20933">
    <property type="entry name" value="F-BOX ONLY PROTEIN 33"/>
    <property type="match status" value="1"/>
</dbReference>
<dbReference type="PROSITE" id="PS50181">
    <property type="entry name" value="FBOX"/>
    <property type="match status" value="1"/>
</dbReference>
<dbReference type="PANTHER" id="PTHR20933:SF3">
    <property type="entry name" value="F-BOX ONLY PROTEIN 33"/>
    <property type="match status" value="1"/>
</dbReference>
<comment type="caution">
    <text evidence="2">The sequence shown here is derived from an EMBL/GenBank/DDBJ whole genome shotgun (WGS) entry which is preliminary data.</text>
</comment>
<dbReference type="CDD" id="cd22104">
    <property type="entry name" value="F-box_FBXO33"/>
    <property type="match status" value="1"/>
</dbReference>
<dbReference type="AlphaFoldDB" id="A0A3M7SS06"/>
<proteinExistence type="predicted"/>
<dbReference type="Gene3D" id="1.20.1280.50">
    <property type="match status" value="1"/>
</dbReference>
<feature type="domain" description="F-box" evidence="1">
    <location>
        <begin position="86"/>
        <end position="132"/>
    </location>
</feature>
<dbReference type="Proteomes" id="UP000276133">
    <property type="component" value="Unassembled WGS sequence"/>
</dbReference>
<sequence length="662" mass="77664">MDCFNKELEHIAFRPSWSVTQLRIFYMNTKSRHTNNKFKYDQGYTDGCHNYKSYRPKNQHNSSSRYYRKFFKHRASVGVHRPNHVGYHFSMLPNIVLNKIYSYLDLKDRLNASLVCKHWRLALFNPSLWQNSTLTIYLLNRFVDIQSSEFKIQNLSKFIKRLVLKYDPNDLSLFNYLISVIVANLDEFKNLTSMSLQPIFYNLFYEEDYFYEDDEFSDEESYLTECNLNLFNNLINWCSGTKLVEHLSLGLVDDMNKTKSNLVKLVSVLGDRHANNLRSLHLSTSKNISSLTLQANVGPNLANKQIFITNYLFKFNNLTCLSIDYEHLTDDFLQNSSCCLFTLKKLNLNVNSIDSTINENNQIKDESWSIAANSNKDLRVTINFIQVEESTRKYGLILSPFIPLEAIRMYFCKSLNPDILQFISNSYSETLQSMVIVDAISDPSLQYHNPLRHEVDPDPLVLLCWKCKYLTELVLVGYEILEINLIAIAKLRDNLKTFYVAMDCIIDLKYGKFKNDNFIEDEDGEDTIVDYGFCSEQSIRKVCKILRCENWHPLEKDELPMCVYNFDMPYEEAYLEKMQHHCGRVELLDTKFSKNSTYSGMSKPWAKNTYSVFPSYRKQETVRLDFQEKSFLNLIFKICYLLRTARLRGLNVVYCPKRSRAV</sequence>
<dbReference type="SMART" id="SM00256">
    <property type="entry name" value="FBOX"/>
    <property type="match status" value="1"/>
</dbReference>
<dbReference type="EMBL" id="REGN01000864">
    <property type="protein sequence ID" value="RNA38489.1"/>
    <property type="molecule type" value="Genomic_DNA"/>
</dbReference>
<dbReference type="Pfam" id="PF12937">
    <property type="entry name" value="F-box-like"/>
    <property type="match status" value="1"/>
</dbReference>
<keyword evidence="3" id="KW-1185">Reference proteome</keyword>
<dbReference type="InterPro" id="IPR036047">
    <property type="entry name" value="F-box-like_dom_sf"/>
</dbReference>
<name>A0A3M7SS06_BRAPC</name>
<evidence type="ECO:0000259" key="1">
    <source>
        <dbReference type="PROSITE" id="PS50181"/>
    </source>
</evidence>
<reference evidence="2 3" key="1">
    <citation type="journal article" date="2018" name="Sci. Rep.">
        <title>Genomic signatures of local adaptation to the degree of environmental predictability in rotifers.</title>
        <authorList>
            <person name="Franch-Gras L."/>
            <person name="Hahn C."/>
            <person name="Garcia-Roger E.M."/>
            <person name="Carmona M.J."/>
            <person name="Serra M."/>
            <person name="Gomez A."/>
        </authorList>
    </citation>
    <scope>NUCLEOTIDE SEQUENCE [LARGE SCALE GENOMIC DNA]</scope>
    <source>
        <strain evidence="2">HYR1</strain>
    </source>
</reference>
<protein>
    <submittedName>
        <fullName evidence="2">F-box only 33</fullName>
    </submittedName>
</protein>
<gene>
    <name evidence="2" type="ORF">BpHYR1_002823</name>
</gene>
<dbReference type="STRING" id="10195.A0A3M7SS06"/>
<evidence type="ECO:0000313" key="3">
    <source>
        <dbReference type="Proteomes" id="UP000276133"/>
    </source>
</evidence>